<keyword evidence="1" id="KW-0812">Transmembrane</keyword>
<organism evidence="2 3">
    <name type="scientific">Araneus ventricosus</name>
    <name type="common">Orbweaver spider</name>
    <name type="synonym">Epeira ventricosa</name>
    <dbReference type="NCBI Taxonomy" id="182803"/>
    <lineage>
        <taxon>Eukaryota</taxon>
        <taxon>Metazoa</taxon>
        <taxon>Ecdysozoa</taxon>
        <taxon>Arthropoda</taxon>
        <taxon>Chelicerata</taxon>
        <taxon>Arachnida</taxon>
        <taxon>Araneae</taxon>
        <taxon>Araneomorphae</taxon>
        <taxon>Entelegynae</taxon>
        <taxon>Araneoidea</taxon>
        <taxon>Araneidae</taxon>
        <taxon>Araneus</taxon>
    </lineage>
</organism>
<evidence type="ECO:0000313" key="3">
    <source>
        <dbReference type="Proteomes" id="UP000499080"/>
    </source>
</evidence>
<keyword evidence="3" id="KW-1185">Reference proteome</keyword>
<protein>
    <submittedName>
        <fullName evidence="2">Uncharacterized protein</fullName>
    </submittedName>
</protein>
<reference evidence="2 3" key="1">
    <citation type="journal article" date="2019" name="Sci. Rep.">
        <title>Orb-weaving spider Araneus ventricosus genome elucidates the spidroin gene catalogue.</title>
        <authorList>
            <person name="Kono N."/>
            <person name="Nakamura H."/>
            <person name="Ohtoshi R."/>
            <person name="Moran D.A.P."/>
            <person name="Shinohara A."/>
            <person name="Yoshida Y."/>
            <person name="Fujiwara M."/>
            <person name="Mori M."/>
            <person name="Tomita M."/>
            <person name="Arakawa K."/>
        </authorList>
    </citation>
    <scope>NUCLEOTIDE SEQUENCE [LARGE SCALE GENOMIC DNA]</scope>
</reference>
<comment type="caution">
    <text evidence="2">The sequence shown here is derived from an EMBL/GenBank/DDBJ whole genome shotgun (WGS) entry which is preliminary data.</text>
</comment>
<name>A0A4Y2PDT0_ARAVE</name>
<evidence type="ECO:0000313" key="2">
    <source>
        <dbReference type="EMBL" id="GBN48186.1"/>
    </source>
</evidence>
<feature type="transmembrane region" description="Helical" evidence="1">
    <location>
        <begin position="23"/>
        <end position="44"/>
    </location>
</feature>
<evidence type="ECO:0000256" key="1">
    <source>
        <dbReference type="SAM" id="Phobius"/>
    </source>
</evidence>
<keyword evidence="1" id="KW-0472">Membrane</keyword>
<accession>A0A4Y2PDT0</accession>
<sequence length="113" mass="13301">MEVRSYLFYGAAFLSSRSQRKEIYRYGICGEVVVIILLVLAYLTNFMNQGIYDRGICESFCWSKGLGTPRYHLRKKFNSSSNIWEGELIVFLENSRKKLPIFVFRLKKIRKCP</sequence>
<dbReference type="EMBL" id="BGPR01010830">
    <property type="protein sequence ID" value="GBN48186.1"/>
    <property type="molecule type" value="Genomic_DNA"/>
</dbReference>
<keyword evidence="1" id="KW-1133">Transmembrane helix</keyword>
<proteinExistence type="predicted"/>
<dbReference type="Proteomes" id="UP000499080">
    <property type="component" value="Unassembled WGS sequence"/>
</dbReference>
<dbReference type="AlphaFoldDB" id="A0A4Y2PDT0"/>
<gene>
    <name evidence="2" type="ORF">AVEN_268902_1</name>
</gene>